<dbReference type="GO" id="GO:0016787">
    <property type="term" value="F:hydrolase activity"/>
    <property type="evidence" value="ECO:0007669"/>
    <property type="project" value="UniProtKB-KW"/>
</dbReference>
<feature type="domain" description="BD-FAE-like" evidence="2">
    <location>
        <begin position="156"/>
        <end position="360"/>
    </location>
</feature>
<organism evidence="3 4">
    <name type="scientific">Antrihabitans cavernicola</name>
    <dbReference type="NCBI Taxonomy" id="2495913"/>
    <lineage>
        <taxon>Bacteria</taxon>
        <taxon>Bacillati</taxon>
        <taxon>Actinomycetota</taxon>
        <taxon>Actinomycetes</taxon>
        <taxon>Mycobacteriales</taxon>
        <taxon>Nocardiaceae</taxon>
        <taxon>Antrihabitans</taxon>
    </lineage>
</organism>
<comment type="caution">
    <text evidence="3">The sequence shown here is derived from an EMBL/GenBank/DDBJ whole genome shotgun (WGS) entry which is preliminary data.</text>
</comment>
<evidence type="ECO:0000313" key="4">
    <source>
        <dbReference type="Proteomes" id="UP000322244"/>
    </source>
</evidence>
<evidence type="ECO:0000313" key="3">
    <source>
        <dbReference type="EMBL" id="KAA0023421.1"/>
    </source>
</evidence>
<keyword evidence="4" id="KW-1185">Reference proteome</keyword>
<dbReference type="RefSeq" id="WP_149429766.1">
    <property type="nucleotide sequence ID" value="NZ_VLNY01000003.1"/>
</dbReference>
<protein>
    <submittedName>
        <fullName evidence="3">Alpha/beta hydrolase</fullName>
    </submittedName>
</protein>
<dbReference type="SUPFAM" id="SSF53474">
    <property type="entry name" value="alpha/beta-Hydrolases"/>
    <property type="match status" value="1"/>
</dbReference>
<dbReference type="InterPro" id="IPR049492">
    <property type="entry name" value="BD-FAE-like_dom"/>
</dbReference>
<dbReference type="PANTHER" id="PTHR48081:SF33">
    <property type="entry name" value="KYNURENINE FORMAMIDASE"/>
    <property type="match status" value="1"/>
</dbReference>
<dbReference type="InterPro" id="IPR050300">
    <property type="entry name" value="GDXG_lipolytic_enzyme"/>
</dbReference>
<dbReference type="InterPro" id="IPR029058">
    <property type="entry name" value="AB_hydrolase_fold"/>
</dbReference>
<evidence type="ECO:0000256" key="1">
    <source>
        <dbReference type="ARBA" id="ARBA00022801"/>
    </source>
</evidence>
<keyword evidence="1 3" id="KW-0378">Hydrolase</keyword>
<dbReference type="OrthoDB" id="9803828at2"/>
<sequence>MTRRFLFRQAANLALTVNAVRPVPGMTASLPVFFAGWLTSELAPQLLAATALDASVHVARRGLGDRSDRLGVAAAGASAIGLAAMTVSARRAGTEVEDALTEGLGPDYREVADLPGRTAEALPLRKLAMPFHVRRPDVVRHRNLAYAEGGKRFAVDIFHHRDMPSNAPLLLEIHGGGWVTSNKDHQALPLMVEMASRGWVCASINYPLSPKAKWPDQPIAVKRAITWFKEHAGEYGGTPEFLAITGGSAGGHLAALAALTPNDPSVQPGFESADTSVQACVPMYAPTDMANETGLKSVRLRSESFLMPMVFGKGAKFPDDYLVASPYAKVRADAPPFFVVHGSNDSLVPVPESRAFVEHLRSVSRNPVAYAELKGAQHAFDVFASLRSIEVLNGVTRFLEWSRVHARSTERVAVGS</sequence>
<dbReference type="Proteomes" id="UP000322244">
    <property type="component" value="Unassembled WGS sequence"/>
</dbReference>
<dbReference type="PANTHER" id="PTHR48081">
    <property type="entry name" value="AB HYDROLASE SUPERFAMILY PROTEIN C4A8.06C"/>
    <property type="match status" value="1"/>
</dbReference>
<accession>A0A5A7SGT4</accession>
<dbReference type="AlphaFoldDB" id="A0A5A7SGT4"/>
<evidence type="ECO:0000259" key="2">
    <source>
        <dbReference type="Pfam" id="PF20434"/>
    </source>
</evidence>
<reference evidence="3 4" key="1">
    <citation type="submission" date="2019-07" db="EMBL/GenBank/DDBJ databases">
        <title>Rhodococcus cavernicolus sp. nov., isolated from a cave.</title>
        <authorList>
            <person name="Lee S.D."/>
        </authorList>
    </citation>
    <scope>NUCLEOTIDE SEQUENCE [LARGE SCALE GENOMIC DNA]</scope>
    <source>
        <strain evidence="3 4">C1-24</strain>
    </source>
</reference>
<dbReference type="EMBL" id="VLNY01000003">
    <property type="protein sequence ID" value="KAA0023421.1"/>
    <property type="molecule type" value="Genomic_DNA"/>
</dbReference>
<gene>
    <name evidence="3" type="ORF">FOY51_08405</name>
</gene>
<proteinExistence type="predicted"/>
<name>A0A5A7SGT4_9NOCA</name>
<dbReference type="Gene3D" id="3.40.50.1820">
    <property type="entry name" value="alpha/beta hydrolase"/>
    <property type="match status" value="1"/>
</dbReference>
<dbReference type="Pfam" id="PF20434">
    <property type="entry name" value="BD-FAE"/>
    <property type="match status" value="1"/>
</dbReference>